<evidence type="ECO:0000256" key="2">
    <source>
        <dbReference type="HAMAP-Rule" id="MF_00048"/>
    </source>
</evidence>
<sequence length="126" mass="13782">MIRPKRSRIETGRLGEEAAAAYLATAGYRILSRNWRCKAGEMDIAAEHNGTLVIVEVRTRTLGSSSAFGMAVESIDARKAYKVRLVAEAYIQSNKLYNMPVRCDAITVTLAQDGTAADITQLQGVF</sequence>
<keyword evidence="3" id="KW-0378">Hydrolase</keyword>
<evidence type="ECO:0000256" key="1">
    <source>
        <dbReference type="ARBA" id="ARBA00006738"/>
    </source>
</evidence>
<dbReference type="PANTHER" id="PTHR34039:SF1">
    <property type="entry name" value="UPF0102 PROTEIN YRAN"/>
    <property type="match status" value="1"/>
</dbReference>
<keyword evidence="3" id="KW-0540">Nuclease</keyword>
<dbReference type="SUPFAM" id="SSF52980">
    <property type="entry name" value="Restriction endonuclease-like"/>
    <property type="match status" value="1"/>
</dbReference>
<dbReference type="Gene3D" id="3.40.1350.10">
    <property type="match status" value="1"/>
</dbReference>
<dbReference type="InterPro" id="IPR003509">
    <property type="entry name" value="UPF0102_YraN-like"/>
</dbReference>
<dbReference type="NCBIfam" id="NF009150">
    <property type="entry name" value="PRK12497.1-3"/>
    <property type="match status" value="1"/>
</dbReference>
<dbReference type="Pfam" id="PF02021">
    <property type="entry name" value="UPF0102"/>
    <property type="match status" value="1"/>
</dbReference>
<gene>
    <name evidence="3" type="ORF">DFQ01_103282</name>
</gene>
<dbReference type="GO" id="GO:0004519">
    <property type="term" value="F:endonuclease activity"/>
    <property type="evidence" value="ECO:0007669"/>
    <property type="project" value="UniProtKB-KW"/>
</dbReference>
<dbReference type="NCBIfam" id="NF009154">
    <property type="entry name" value="PRK12497.3-3"/>
    <property type="match status" value="1"/>
</dbReference>
<comment type="similarity">
    <text evidence="1 2">Belongs to the UPF0102 family.</text>
</comment>
<dbReference type="AlphaFoldDB" id="A0A2V2Z1A4"/>
<dbReference type="GO" id="GO:0003676">
    <property type="term" value="F:nucleic acid binding"/>
    <property type="evidence" value="ECO:0007669"/>
    <property type="project" value="InterPro"/>
</dbReference>
<protein>
    <recommendedName>
        <fullName evidence="2">UPF0102 protein DFQ01_103282</fullName>
    </recommendedName>
</protein>
<dbReference type="InterPro" id="IPR011856">
    <property type="entry name" value="tRNA_endonuc-like_dom_sf"/>
</dbReference>
<keyword evidence="3" id="KW-0255">Endonuclease</keyword>
<dbReference type="PANTHER" id="PTHR34039">
    <property type="entry name" value="UPF0102 PROTEIN YRAN"/>
    <property type="match status" value="1"/>
</dbReference>
<evidence type="ECO:0000313" key="4">
    <source>
        <dbReference type="Proteomes" id="UP000246635"/>
    </source>
</evidence>
<dbReference type="HAMAP" id="MF_00048">
    <property type="entry name" value="UPF0102"/>
    <property type="match status" value="1"/>
</dbReference>
<dbReference type="EMBL" id="QGTQ01000003">
    <property type="protein sequence ID" value="PWW06379.1"/>
    <property type="molecule type" value="Genomic_DNA"/>
</dbReference>
<dbReference type="RefSeq" id="WP_110043057.1">
    <property type="nucleotide sequence ID" value="NZ_CP054612.1"/>
</dbReference>
<keyword evidence="4" id="KW-1185">Reference proteome</keyword>
<dbReference type="OrthoDB" id="9802516at2"/>
<name>A0A2V2Z1A4_9BACL</name>
<evidence type="ECO:0000313" key="3">
    <source>
        <dbReference type="EMBL" id="PWW06379.1"/>
    </source>
</evidence>
<reference evidence="3 4" key="1">
    <citation type="submission" date="2018-05" db="EMBL/GenBank/DDBJ databases">
        <title>Genomic Encyclopedia of Type Strains, Phase III (KMG-III): the genomes of soil and plant-associated and newly described type strains.</title>
        <authorList>
            <person name="Whitman W."/>
        </authorList>
    </citation>
    <scope>NUCLEOTIDE SEQUENCE [LARGE SCALE GENOMIC DNA]</scope>
    <source>
        <strain evidence="3 4">CECT 5696</strain>
    </source>
</reference>
<organism evidence="3 4">
    <name type="scientific">Paenibacillus cellulosilyticus</name>
    <dbReference type="NCBI Taxonomy" id="375489"/>
    <lineage>
        <taxon>Bacteria</taxon>
        <taxon>Bacillati</taxon>
        <taxon>Bacillota</taxon>
        <taxon>Bacilli</taxon>
        <taxon>Bacillales</taxon>
        <taxon>Paenibacillaceae</taxon>
        <taxon>Paenibacillus</taxon>
    </lineage>
</organism>
<accession>A0A2V2Z1A4</accession>
<dbReference type="InterPro" id="IPR011335">
    <property type="entry name" value="Restrct_endonuc-II-like"/>
</dbReference>
<comment type="caution">
    <text evidence="3">The sequence shown here is derived from an EMBL/GenBank/DDBJ whole genome shotgun (WGS) entry which is preliminary data.</text>
</comment>
<dbReference type="Proteomes" id="UP000246635">
    <property type="component" value="Unassembled WGS sequence"/>
</dbReference>
<proteinExistence type="inferred from homology"/>